<reference evidence="2 3" key="1">
    <citation type="submission" date="2019-06" db="EMBL/GenBank/DDBJ databases">
        <title>Sequencing the genomes of 1000 actinobacteria strains.</title>
        <authorList>
            <person name="Klenk H.-P."/>
        </authorList>
    </citation>
    <scope>NUCLEOTIDE SEQUENCE [LARGE SCALE GENOMIC DNA]</scope>
    <source>
        <strain evidence="2 3">DSM 21776</strain>
    </source>
</reference>
<name>A0A543PMD2_9MICO</name>
<evidence type="ECO:0000256" key="1">
    <source>
        <dbReference type="SAM" id="Phobius"/>
    </source>
</evidence>
<protein>
    <submittedName>
        <fullName evidence="2">Pilus assembly protein Flp/PilA</fullName>
    </submittedName>
</protein>
<evidence type="ECO:0000313" key="2">
    <source>
        <dbReference type="EMBL" id="TQN45238.1"/>
    </source>
</evidence>
<evidence type="ECO:0000313" key="3">
    <source>
        <dbReference type="Proteomes" id="UP000320085"/>
    </source>
</evidence>
<dbReference type="Pfam" id="PF04964">
    <property type="entry name" value="Flp_Fap"/>
    <property type="match status" value="1"/>
</dbReference>
<feature type="transmembrane region" description="Helical" evidence="1">
    <location>
        <begin position="21"/>
        <end position="42"/>
    </location>
</feature>
<dbReference type="OrthoDB" id="4872055at2"/>
<keyword evidence="1" id="KW-1133">Transmembrane helix</keyword>
<keyword evidence="1" id="KW-0812">Transmembrane</keyword>
<dbReference type="AlphaFoldDB" id="A0A543PMD2"/>
<dbReference type="Proteomes" id="UP000320085">
    <property type="component" value="Unassembled WGS sequence"/>
</dbReference>
<accession>A0A543PMD2</accession>
<dbReference type="RefSeq" id="WP_141824485.1">
    <property type="nucleotide sequence ID" value="NZ_BAAAQC010000011.1"/>
</dbReference>
<proteinExistence type="predicted"/>
<comment type="caution">
    <text evidence="2">The sequence shown here is derived from an EMBL/GenBank/DDBJ whole genome shotgun (WGS) entry which is preliminary data.</text>
</comment>
<keyword evidence="1" id="KW-0472">Membrane</keyword>
<dbReference type="InterPro" id="IPR007047">
    <property type="entry name" value="Flp_Fap"/>
</dbReference>
<sequence length="57" mass="6166">MNTRRIVRRAQWAVREGGATAVEYALMASLVAIVIIAAVIMLGTNLSNFFNDAATKV</sequence>
<dbReference type="EMBL" id="VFQF01000003">
    <property type="protein sequence ID" value="TQN45238.1"/>
    <property type="molecule type" value="Genomic_DNA"/>
</dbReference>
<organism evidence="2 3">
    <name type="scientific">Humibacillus xanthopallidus</name>
    <dbReference type="NCBI Taxonomy" id="412689"/>
    <lineage>
        <taxon>Bacteria</taxon>
        <taxon>Bacillati</taxon>
        <taxon>Actinomycetota</taxon>
        <taxon>Actinomycetes</taxon>
        <taxon>Micrococcales</taxon>
        <taxon>Intrasporangiaceae</taxon>
        <taxon>Humibacillus</taxon>
    </lineage>
</organism>
<gene>
    <name evidence="2" type="ORF">FHX52_4474</name>
</gene>